<organism evidence="1 2">
    <name type="scientific">Lysinibacillus odysseyi 34hs-1 = NBRC 100172</name>
    <dbReference type="NCBI Taxonomy" id="1220589"/>
    <lineage>
        <taxon>Bacteria</taxon>
        <taxon>Bacillati</taxon>
        <taxon>Bacillota</taxon>
        <taxon>Bacilli</taxon>
        <taxon>Bacillales</taxon>
        <taxon>Bacillaceae</taxon>
        <taxon>Lysinibacillus</taxon>
    </lineage>
</organism>
<dbReference type="STRING" id="1220589.CD32_06680"/>
<evidence type="ECO:0000313" key="2">
    <source>
        <dbReference type="Proteomes" id="UP000030437"/>
    </source>
</evidence>
<gene>
    <name evidence="1" type="ORF">CD32_06680</name>
</gene>
<keyword evidence="2" id="KW-1185">Reference proteome</keyword>
<dbReference type="Proteomes" id="UP000030437">
    <property type="component" value="Unassembled WGS sequence"/>
</dbReference>
<evidence type="ECO:0000313" key="1">
    <source>
        <dbReference type="EMBL" id="KGR86079.1"/>
    </source>
</evidence>
<name>A0A0A3IMS0_9BACI</name>
<dbReference type="EMBL" id="JPVP01000052">
    <property type="protein sequence ID" value="KGR86079.1"/>
    <property type="molecule type" value="Genomic_DNA"/>
</dbReference>
<sequence>MRNNSVHKRVRAVSSFLLRRSGYKEAGRLITCFYEERNLLETVRDSFFDGEEVRELMKKYIKDKRPFYKEGVFLRENRA</sequence>
<comment type="caution">
    <text evidence="1">The sequence shown here is derived from an EMBL/GenBank/DDBJ whole genome shotgun (WGS) entry which is preliminary data.</text>
</comment>
<reference evidence="1 2" key="1">
    <citation type="submission" date="2014-02" db="EMBL/GenBank/DDBJ databases">
        <title>Draft genome sequence of Lysinibacillus odysseyi NBRC 100172.</title>
        <authorList>
            <person name="Zhang F."/>
            <person name="Wang G."/>
            <person name="Zhang L."/>
        </authorList>
    </citation>
    <scope>NUCLEOTIDE SEQUENCE [LARGE SCALE GENOMIC DNA]</scope>
    <source>
        <strain evidence="1 2">NBRC 100172</strain>
    </source>
</reference>
<accession>A0A0A3IMS0</accession>
<proteinExistence type="predicted"/>
<dbReference type="AlphaFoldDB" id="A0A0A3IMS0"/>
<protein>
    <submittedName>
        <fullName evidence="1">Uncharacterized protein</fullName>
    </submittedName>
</protein>